<gene>
    <name evidence="1" type="ORF">B4135_1631</name>
</gene>
<evidence type="ECO:0000313" key="1">
    <source>
        <dbReference type="EMBL" id="KYD21623.1"/>
    </source>
</evidence>
<reference evidence="1 2" key="1">
    <citation type="submission" date="2016-01" db="EMBL/GenBank/DDBJ databases">
        <title>Draft Genome Sequences of Seven Thermophilic Sporeformers Isolated from Foods.</title>
        <authorList>
            <person name="Berendsen E.M."/>
            <person name="Wells-Bennik M.H."/>
            <person name="Krawcyk A.O."/>
            <person name="De Jong A."/>
            <person name="Holsappel S."/>
            <person name="Eijlander R.T."/>
            <person name="Kuipers O.P."/>
        </authorList>
    </citation>
    <scope>NUCLEOTIDE SEQUENCE [LARGE SCALE GENOMIC DNA]</scope>
    <source>
        <strain evidence="1 2">B4135</strain>
    </source>
</reference>
<organism evidence="1 2">
    <name type="scientific">Caldibacillus debilis</name>
    <dbReference type="NCBI Taxonomy" id="301148"/>
    <lineage>
        <taxon>Bacteria</taxon>
        <taxon>Bacillati</taxon>
        <taxon>Bacillota</taxon>
        <taxon>Bacilli</taxon>
        <taxon>Bacillales</taxon>
        <taxon>Bacillaceae</taxon>
        <taxon>Caldibacillus</taxon>
    </lineage>
</organism>
<protein>
    <submittedName>
        <fullName evidence="1">Uncharacterized protein</fullName>
    </submittedName>
</protein>
<comment type="caution">
    <text evidence="1">The sequence shown here is derived from an EMBL/GenBank/DDBJ whole genome shotgun (WGS) entry which is preliminary data.</text>
</comment>
<accession>A0A150MAQ3</accession>
<sequence>MAKPFLSGKISSAKNLYYFYFTISSAKEKRPVPMRGKICGEFFIRIP</sequence>
<dbReference type="STRING" id="301148.B4135_1631"/>
<proteinExistence type="predicted"/>
<dbReference type="EMBL" id="LQYT01000017">
    <property type="protein sequence ID" value="KYD21623.1"/>
    <property type="molecule type" value="Genomic_DNA"/>
</dbReference>
<dbReference type="Proteomes" id="UP000075683">
    <property type="component" value="Unassembled WGS sequence"/>
</dbReference>
<name>A0A150MAQ3_9BACI</name>
<dbReference type="AlphaFoldDB" id="A0A150MAQ3"/>
<evidence type="ECO:0000313" key="2">
    <source>
        <dbReference type="Proteomes" id="UP000075683"/>
    </source>
</evidence>